<sequence>MATPLISQATKTNELIKQPSNIENNLDQPSSKHEPMSDIWNHFTKKGTATLKLGKTHLPAVQIIFKTMKKIDKQLQDAKINGLSHLSDIIKPMRRKYNKYWLKMKDFTAVNKVFDPRCKFESLGFTLVKQTPDPNDPSATSLVKIKSNLATWFKEIVPSKQRSTSNLMTGKYPDPNHSQALVEDNKDVHYNKYLEAKKATHVGPTTAKLNLYLQELPALSDLLSFSFLSW</sequence>
<reference evidence="2" key="1">
    <citation type="journal article" date="2018" name="BMC Genomics">
        <title>Genomic insights into host adaptation between the wheat stripe rust pathogen (Puccinia striiformis f. sp. tritici) and the barley stripe rust pathogen (Puccinia striiformis f. sp. hordei).</title>
        <authorList>
            <person name="Xia C."/>
            <person name="Wang M."/>
            <person name="Yin C."/>
            <person name="Cornejo O.E."/>
            <person name="Hulbert S.H."/>
            <person name="Chen X."/>
        </authorList>
    </citation>
    <scope>NUCLEOTIDE SEQUENCE [LARGE SCALE GENOMIC DNA]</scope>
    <source>
        <strain evidence="2">93-210</strain>
    </source>
</reference>
<dbReference type="EMBL" id="CM045875">
    <property type="protein sequence ID" value="KAI7944065.1"/>
    <property type="molecule type" value="Genomic_DNA"/>
</dbReference>
<reference evidence="2" key="2">
    <citation type="journal article" date="2018" name="Mol. Plant Microbe Interact.">
        <title>Genome sequence resources for the wheat stripe rust pathogen (Puccinia striiformis f. sp. tritici) and the barley stripe rust pathogen (Puccinia striiformis f. sp. hordei).</title>
        <authorList>
            <person name="Xia C."/>
            <person name="Wang M."/>
            <person name="Yin C."/>
            <person name="Cornejo O.E."/>
            <person name="Hulbert S.H."/>
            <person name="Chen X."/>
        </authorList>
    </citation>
    <scope>NUCLEOTIDE SEQUENCE [LARGE SCALE GENOMIC DNA]</scope>
    <source>
        <strain evidence="2">93-210</strain>
    </source>
</reference>
<evidence type="ECO:0000313" key="2">
    <source>
        <dbReference type="Proteomes" id="UP001060170"/>
    </source>
</evidence>
<keyword evidence="2" id="KW-1185">Reference proteome</keyword>
<evidence type="ECO:0000313" key="1">
    <source>
        <dbReference type="EMBL" id="KAI7944065.1"/>
    </source>
</evidence>
<proteinExistence type="predicted"/>
<dbReference type="Proteomes" id="UP001060170">
    <property type="component" value="Chromosome 11"/>
</dbReference>
<organism evidence="1 2">
    <name type="scientific">Puccinia striiformis f. sp. tritici</name>
    <dbReference type="NCBI Taxonomy" id="168172"/>
    <lineage>
        <taxon>Eukaryota</taxon>
        <taxon>Fungi</taxon>
        <taxon>Dikarya</taxon>
        <taxon>Basidiomycota</taxon>
        <taxon>Pucciniomycotina</taxon>
        <taxon>Pucciniomycetes</taxon>
        <taxon>Pucciniales</taxon>
        <taxon>Pucciniaceae</taxon>
        <taxon>Puccinia</taxon>
    </lineage>
</organism>
<protein>
    <submittedName>
        <fullName evidence="1">Uncharacterized protein</fullName>
    </submittedName>
</protein>
<gene>
    <name evidence="1" type="ORF">MJO28_011593</name>
</gene>
<accession>A0ACC0E4S2</accession>
<name>A0ACC0E4S2_9BASI</name>
<comment type="caution">
    <text evidence="1">The sequence shown here is derived from an EMBL/GenBank/DDBJ whole genome shotgun (WGS) entry which is preliminary data.</text>
</comment>
<reference evidence="1 2" key="3">
    <citation type="journal article" date="2022" name="Microbiol. Spectr.">
        <title>Folding features and dynamics of 3D genome architecture in plant fungal pathogens.</title>
        <authorList>
            <person name="Xia C."/>
        </authorList>
    </citation>
    <scope>NUCLEOTIDE SEQUENCE [LARGE SCALE GENOMIC DNA]</scope>
    <source>
        <strain evidence="1 2">93-210</strain>
    </source>
</reference>